<evidence type="ECO:0000313" key="4">
    <source>
        <dbReference type="EMBL" id="CAK9855833.1"/>
    </source>
</evidence>
<feature type="region of interest" description="Disordered" evidence="2">
    <location>
        <begin position="274"/>
        <end position="306"/>
    </location>
</feature>
<proteinExistence type="predicted"/>
<feature type="coiled-coil region" evidence="1">
    <location>
        <begin position="906"/>
        <end position="933"/>
    </location>
</feature>
<evidence type="ECO:0000256" key="2">
    <source>
        <dbReference type="SAM" id="MobiDB-lite"/>
    </source>
</evidence>
<feature type="compositionally biased region" description="Acidic residues" evidence="2">
    <location>
        <begin position="1404"/>
        <end position="1415"/>
    </location>
</feature>
<feature type="compositionally biased region" description="Polar residues" evidence="2">
    <location>
        <begin position="281"/>
        <end position="305"/>
    </location>
</feature>
<dbReference type="SUPFAM" id="SSF48452">
    <property type="entry name" value="TPR-like"/>
    <property type="match status" value="1"/>
</dbReference>
<dbReference type="InterPro" id="IPR039278">
    <property type="entry name" value="Red1"/>
</dbReference>
<reference evidence="4" key="1">
    <citation type="submission" date="2024-03" db="EMBL/GenBank/DDBJ databases">
        <authorList>
            <consortium name="ELIXIR-Norway"/>
            <consortium name="Elixir Norway"/>
        </authorList>
    </citation>
    <scope>NUCLEOTIDE SEQUENCE</scope>
</reference>
<organism evidence="4 5">
    <name type="scientific">Sphagnum jensenii</name>
    <dbReference type="NCBI Taxonomy" id="128206"/>
    <lineage>
        <taxon>Eukaryota</taxon>
        <taxon>Viridiplantae</taxon>
        <taxon>Streptophyta</taxon>
        <taxon>Embryophyta</taxon>
        <taxon>Bryophyta</taxon>
        <taxon>Sphagnophytina</taxon>
        <taxon>Sphagnopsida</taxon>
        <taxon>Sphagnales</taxon>
        <taxon>Sphagnaceae</taxon>
        <taxon>Sphagnum</taxon>
    </lineage>
</organism>
<evidence type="ECO:0000256" key="1">
    <source>
        <dbReference type="SAM" id="Coils"/>
    </source>
</evidence>
<feature type="region of interest" description="Disordered" evidence="2">
    <location>
        <begin position="1394"/>
        <end position="1415"/>
    </location>
</feature>
<feature type="domain" description="Putative zinc-finger" evidence="3">
    <location>
        <begin position="1665"/>
        <end position="1684"/>
    </location>
</feature>
<feature type="compositionally biased region" description="Basic and acidic residues" evidence="2">
    <location>
        <begin position="1518"/>
        <end position="1534"/>
    </location>
</feature>
<accession>A0ABP1A0C1</accession>
<dbReference type="Pfam" id="PF10650">
    <property type="entry name" value="zf-C3H1"/>
    <property type="match status" value="1"/>
</dbReference>
<dbReference type="EMBL" id="CAXHBF010000311">
    <property type="protein sequence ID" value="CAK9855833.1"/>
    <property type="molecule type" value="Genomic_DNA"/>
</dbReference>
<dbReference type="InterPro" id="IPR019607">
    <property type="entry name" value="Putative_zinc-finger_domain"/>
</dbReference>
<comment type="caution">
    <text evidence="4">The sequence shown here is derived from an EMBL/GenBank/DDBJ whole genome shotgun (WGS) entry which is preliminary data.</text>
</comment>
<dbReference type="PANTHER" id="PTHR21563">
    <property type="entry name" value="ZINC FINGER C3H1 DOMAIN-CONTAINING PROTEIN"/>
    <property type="match status" value="1"/>
</dbReference>
<feature type="compositionally biased region" description="Polar residues" evidence="2">
    <location>
        <begin position="328"/>
        <end position="348"/>
    </location>
</feature>
<gene>
    <name evidence="4" type="ORF">CSSPJE1EN2_LOCUS25765</name>
</gene>
<dbReference type="Gene3D" id="1.25.40.10">
    <property type="entry name" value="Tetratricopeptide repeat domain"/>
    <property type="match status" value="1"/>
</dbReference>
<sequence length="2462" mass="268456">MGDARQIEMLRAKVMASMPLRKSQQQTTLVALEEREEGELSAEDDEPMGIYAAAVPRKSVPNLEARASRKEKPVISAASKAEVAQPMTQVSIVNKSQLLNVFSAPAPPLASLQGPMQVRNPEIASGPKLKVEFLPTDAGLAKHQGAHVQIQGNSFRGQLNLSVNKITEAAPAALGQSELPVLDHPVTHDRKRGRSREAIMVPVTQTKAVAPWVASPLVGAIASSSGLHSSQVAPASVSGVRSEVDSFLASLHLPVVPASSTPFAEEKFVIKFDSDSDSEGEQQGNRSTHGQFSGHQSIGLLSQSPADMRSEIDRMKKQIAVMERNKGKANSNSHLTSQSTSLSKVTGSRTGMADLQSLRQQIAAKENELLERRQRLAVPSAMTTPRLPVGKVLEHQNADIAKVGDGQTRLGMAVQMTHVEKTGQNTFGQEMDLGSRPSLSGSTILTEARDVESNVGLTLPKSGVTLPLKRSASDVDLSGEQHKLRKVELPSERQPQQLVTRAQSSLAQQHGMLTTNNKTRKVGVDSVSSAWSDGHAILKHKLEDGHFPVHTQTAIPITKKSQKLSMRADLSQQVFKFSTAPAEGTRLPLVSQGPPDSSVVIRSPEHTVRASVEQGSRTASVVRHPDSSVVIRSPEHTVQASVEQGSRTASVVRHPDSSVVIRSPEHTVQASVEQGSRTASVVRHPDSSVVIRSPEHTVQASVEQGSRTASVVRHPDSGLSNKDGVLLKNAQSMCSNSSGLQVVGDTMSGVLPVPQESECEHALGLNDENPSSTSHQTNVLVSDASAQPAISSIGTLVELPVGNSVETLIHVEQSKQAHSTPSSVVLNKPTSSSPIRRIVPSFSVKSSIFSPITTVTQSSYDTATSINPPGYALWPPLPQLQAGTSQLEPSGMHGPIWSIDPGGENRMQLLRQMQEEEEAVDKALEEAQLRRRQCEVSERDARRLYQDAQSALASANALCDALLHQRKLLNAQLRAAELHMLQPPPFAMPTDRRLSYDRHPQLTEPVKFPSAAWTNQQQLPGGMAFGSRVHVRGNQRQVTLMEDEGQATTTSPLENFQTMGSQMSMAAGVLKANLESPFSKRSSDHTPAGRLLELQMGADTVGNQKVHRNLDVYPVQNVEHSDNAQSHEIPDLSLDCWRGSAAVNASDDASPVHTVVKDSKAIQVRRLSAADLEGSCGDAGTNGLEGCFRPEKSDLQHLTQNGGNISTRIEKLPDDRSQKPVMLSTGMEKIDPDEIGAAPNSKVETVQGLGFDNQPTYEEQLQPSDREQKSAVSDLDKHIFASLSVHSAGKECPMNKEKLSTSEIMRTSLGEESQTIMERHAAERTIAPLQKDTISLAPGHHFAKTDGIGLRMILQHGSTGIPAGDEAMMMASSPSVRLTAVSQEEPVSLIFEDATMPGTQDSQSDSEGDGHDDDLSTEVMPILVKSRPEITGLRALADDDVKNDLLPEKDAHVQGDSFVEFTNAGHLVSSDSLVLVKEAAAVQQDVCETAPGTPKASQVKSDKEKMHGFNQKFSPGKVEGHGFEREQESGRGDKGMQVQKGSVMEAVTESRAGFRGPINSMVANGEPFLEGVEVRIIKNEAFFIGDEQLPSSVLYGISYLCLEKPSEEHFEWMGTSLTTSMSLGKYESPLSMFRSYRLSPQFGLAWHYSVESKTWSHGIDIWKPLCKFEHRGKCNNDACLGQHVADYTLGHTGLLSQLQRYEYLDNQLGDNDMSARTVEAAISDIVDKGRTFALPAKSKVAPIMKSFLKDQLWNRELSVPIYQIGPNILRPDQMDLCSRVRCLLRFQPKVVSFSSSLLSPALCRSLLPDVPCLLTATVEDSSITHAAEESRRYIGDAGYSQEVAEYEEGSNVGLWGWREQALYILSRALEANPTVVVLWVVYIGLFYNKESNIGTDDMFHHAVGFNPNSYELWLLFIHSRPKLGDCLDAYKLALQSLCSLEENDQEEQSACLLDLALQMLNCMCVSSQTSLLHGWVDALADPKVSNRGLLALLTPNDSCVLWVGCAYAVAFGELPHEFVRRLGCNQLLPFELNWDRRSEVQEGSGARVIKLLNAGMNCLVGTAHQRSQHALAVNHVQCLALYHGLNQALMMAHRQWEMHPSCVELVLLVARMEGKTGGVAIFEKALQHWPHHQVGLQQLWNQYAVHVLQWGGKSSALRVLYQCASRATAVNVSASWELRQDSKVRDALEFIAENNMSNGSFGSIGCDAVFAWLNLALFEVLSGDRGHAQAAVERSMKASISSEDVRHCWREMAALTVLGDVDNVRQPNHVLDLLDRCCVETDVLWKLTPLSSKVSKNISKHRLRSFIEFLLGPSPVDYSVVNSFVHTFIAKGLRLGKLTSGLVEGVLAVMPGNVEVVLPLCRLLRHEPTSIQELAAVIWASSIILSTLLQACPQAPERDWVEAGQLLAHLGDKSSLQEFYQHALVVYPFSAALQCSLSELQQSHVDRTVAVEDTLLEGVPIC</sequence>
<evidence type="ECO:0000259" key="3">
    <source>
        <dbReference type="Pfam" id="PF10650"/>
    </source>
</evidence>
<keyword evidence="5" id="KW-1185">Reference proteome</keyword>
<feature type="region of interest" description="Disordered" evidence="2">
    <location>
        <begin position="1510"/>
        <end position="1539"/>
    </location>
</feature>
<dbReference type="InterPro" id="IPR011990">
    <property type="entry name" value="TPR-like_helical_dom_sf"/>
</dbReference>
<dbReference type="Proteomes" id="UP001497522">
    <property type="component" value="Unassembled WGS sequence"/>
</dbReference>
<evidence type="ECO:0000313" key="5">
    <source>
        <dbReference type="Proteomes" id="UP001497522"/>
    </source>
</evidence>
<keyword evidence="1" id="KW-0175">Coiled coil</keyword>
<dbReference type="PANTHER" id="PTHR21563:SF3">
    <property type="entry name" value="ZINC FINGER C3H1 DOMAIN-CONTAINING PROTEIN"/>
    <property type="match status" value="1"/>
</dbReference>
<feature type="region of interest" description="Disordered" evidence="2">
    <location>
        <begin position="326"/>
        <end position="348"/>
    </location>
</feature>
<name>A0ABP1A0C1_9BRYO</name>
<protein>
    <recommendedName>
        <fullName evidence="3">Putative zinc-finger domain-containing protein</fullName>
    </recommendedName>
</protein>